<evidence type="ECO:0000256" key="1">
    <source>
        <dbReference type="SAM" id="MobiDB-lite"/>
    </source>
</evidence>
<sequence length="253" mass="26790">MCFAPDATPPPLPSGAQPIPGEDLRLTSTDGTSYLAYQAKAASPTGSAVVILPDVRGLFGFYKNLASYFAAAGIDAIAIDYFARTAPDDNRAGEFDPWPHVRQTTTPTVRADIAAAKAHISELPHVTSVFPVGFCFGGGHAFALAAAGMGFAGVVGLYGRPYANSQDSPSAIEVTDQMDCPLQGFFGGADAGIPVDLVGEFDDVLTDSKVPHEIKIYDGAPHSYFDRSSAEWDDICQDTWTRMLNFISTNTAA</sequence>
<comment type="caution">
    <text evidence="3">The sequence shown here is derived from an EMBL/GenBank/DDBJ whole genome shotgun (WGS) entry which is preliminary data.</text>
</comment>
<keyword evidence="4" id="KW-1185">Reference proteome</keyword>
<dbReference type="Proteomes" id="UP000237752">
    <property type="component" value="Unassembled WGS sequence"/>
</dbReference>
<dbReference type="AlphaFoldDB" id="A0A2T0ZVN3"/>
<feature type="region of interest" description="Disordered" evidence="1">
    <location>
        <begin position="1"/>
        <end position="20"/>
    </location>
</feature>
<feature type="domain" description="Dienelactone hydrolase" evidence="2">
    <location>
        <begin position="36"/>
        <end position="249"/>
    </location>
</feature>
<gene>
    <name evidence="3" type="ORF">CLV47_11750</name>
</gene>
<dbReference type="InterPro" id="IPR051049">
    <property type="entry name" value="Dienelactone_hydrolase-like"/>
</dbReference>
<evidence type="ECO:0000313" key="3">
    <source>
        <dbReference type="EMBL" id="PRZ40415.1"/>
    </source>
</evidence>
<dbReference type="RefSeq" id="WP_106350269.1">
    <property type="nucleotide sequence ID" value="NZ_PVUE01000017.1"/>
</dbReference>
<evidence type="ECO:0000313" key="4">
    <source>
        <dbReference type="Proteomes" id="UP000237752"/>
    </source>
</evidence>
<evidence type="ECO:0000259" key="2">
    <source>
        <dbReference type="Pfam" id="PF01738"/>
    </source>
</evidence>
<reference evidence="3 4" key="1">
    <citation type="submission" date="2018-03" db="EMBL/GenBank/DDBJ databases">
        <title>Genomic Encyclopedia of Archaeal and Bacterial Type Strains, Phase II (KMG-II): from individual species to whole genera.</title>
        <authorList>
            <person name="Goeker M."/>
        </authorList>
    </citation>
    <scope>NUCLEOTIDE SEQUENCE [LARGE SCALE GENOMIC DNA]</scope>
    <source>
        <strain evidence="3 4">DSM 100065</strain>
    </source>
</reference>
<name>A0A2T0ZVN3_9ACTN</name>
<accession>A0A2T0ZVN3</accession>
<organism evidence="3 4">
    <name type="scientific">Antricoccus suffuscus</name>
    <dbReference type="NCBI Taxonomy" id="1629062"/>
    <lineage>
        <taxon>Bacteria</taxon>
        <taxon>Bacillati</taxon>
        <taxon>Actinomycetota</taxon>
        <taxon>Actinomycetes</taxon>
        <taxon>Geodermatophilales</taxon>
        <taxon>Antricoccaceae</taxon>
        <taxon>Antricoccus</taxon>
    </lineage>
</organism>
<dbReference type="InterPro" id="IPR029058">
    <property type="entry name" value="AB_hydrolase_fold"/>
</dbReference>
<dbReference type="GO" id="GO:0016787">
    <property type="term" value="F:hydrolase activity"/>
    <property type="evidence" value="ECO:0007669"/>
    <property type="project" value="InterPro"/>
</dbReference>
<dbReference type="PANTHER" id="PTHR46623:SF6">
    <property type="entry name" value="ALPHA_BETA-HYDROLASES SUPERFAMILY PROTEIN"/>
    <property type="match status" value="1"/>
</dbReference>
<proteinExistence type="predicted"/>
<dbReference type="OrthoDB" id="188362at2"/>
<protein>
    <submittedName>
        <fullName evidence="3">Carboxymethylenebutenolidase</fullName>
    </submittedName>
</protein>
<dbReference type="InterPro" id="IPR002925">
    <property type="entry name" value="Dienelactn_hydro"/>
</dbReference>
<dbReference type="EMBL" id="PVUE01000017">
    <property type="protein sequence ID" value="PRZ40415.1"/>
    <property type="molecule type" value="Genomic_DNA"/>
</dbReference>
<dbReference type="PANTHER" id="PTHR46623">
    <property type="entry name" value="CARBOXYMETHYLENEBUTENOLIDASE-RELATED"/>
    <property type="match status" value="1"/>
</dbReference>
<dbReference type="Pfam" id="PF01738">
    <property type="entry name" value="DLH"/>
    <property type="match status" value="1"/>
</dbReference>
<dbReference type="Gene3D" id="3.40.50.1820">
    <property type="entry name" value="alpha/beta hydrolase"/>
    <property type="match status" value="1"/>
</dbReference>
<dbReference type="SUPFAM" id="SSF53474">
    <property type="entry name" value="alpha/beta-Hydrolases"/>
    <property type="match status" value="1"/>
</dbReference>